<comment type="similarity">
    <text evidence="1">Belongs to the oxygen-dependent FAD-linked oxidoreductase family.</text>
</comment>
<dbReference type="InParanoid" id="W3XMA2"/>
<dbReference type="EMBL" id="KI912109">
    <property type="protein sequence ID" value="ETS87173.1"/>
    <property type="molecule type" value="Genomic_DNA"/>
</dbReference>
<keyword evidence="8" id="KW-1185">Reference proteome</keyword>
<dbReference type="OMA" id="MVKWKVN"/>
<dbReference type="GO" id="GO:0071949">
    <property type="term" value="F:FAD binding"/>
    <property type="evidence" value="ECO:0007669"/>
    <property type="project" value="InterPro"/>
</dbReference>
<dbReference type="InterPro" id="IPR016169">
    <property type="entry name" value="FAD-bd_PCMH_sub2"/>
</dbReference>
<feature type="domain" description="FAD-binding PCMH-type" evidence="6">
    <location>
        <begin position="68"/>
        <end position="242"/>
    </location>
</feature>
<dbReference type="HOGENOM" id="CLU_018354_10_1_1"/>
<evidence type="ECO:0000256" key="1">
    <source>
        <dbReference type="ARBA" id="ARBA00005466"/>
    </source>
</evidence>
<dbReference type="SUPFAM" id="SSF56176">
    <property type="entry name" value="FAD-binding/transporter-associated domain-like"/>
    <property type="match status" value="1"/>
</dbReference>
<dbReference type="InterPro" id="IPR006094">
    <property type="entry name" value="Oxid_FAD_bind_N"/>
</dbReference>
<evidence type="ECO:0000313" key="7">
    <source>
        <dbReference type="EMBL" id="ETS87173.1"/>
    </source>
</evidence>
<keyword evidence="2" id="KW-0285">Flavoprotein</keyword>
<dbReference type="eggNOG" id="ENOG502QVGN">
    <property type="taxonomic scope" value="Eukaryota"/>
</dbReference>
<dbReference type="PROSITE" id="PS51387">
    <property type="entry name" value="FAD_PCMH"/>
    <property type="match status" value="1"/>
</dbReference>
<feature type="chain" id="PRO_5004835239" description="FAD-binding PCMH-type domain-containing protein" evidence="5">
    <location>
        <begin position="26"/>
        <end position="517"/>
    </location>
</feature>
<gene>
    <name evidence="7" type="ORF">PFICI_01001</name>
</gene>
<dbReference type="InterPro" id="IPR050416">
    <property type="entry name" value="FAD-linked_Oxidoreductase"/>
</dbReference>
<dbReference type="GeneID" id="19266014"/>
<sequence>MTKIRHLYVFIILAIIAAWLPGVNARNWVPHPKSSTPEFVKCMEFRNTPCLEPRDREWDQYAATYNIRVPVTPKFIALPRSIDEVALAMECVHICGLTAQAKSGGHSYGSFSNGGFDGEVVVDLREMQTVHVDSRTNVARVDGGLRLGNLAVALYQQGERALAHGSCAGVGIGGHFTHGGYGFASRAWGLGLDQIIGLDVVLANGSIRYASQDNNTELFYGMRGAADSVGIAARFHLNAQKAPAAVVNFRLDASDATHSTDATVAAFLTVQDFVHNKKHNAVDSKLGFSISLQYNQFSLSGIYLGTLEEFNTKVRPAMVEGLPNATVDAKQLDWLSSLVDQNDGQPLEIAEPYTARANFYAKSVIVPEPGLDADQIRPYIDFILNTDSPTPFFAYFDLWGGAGSFINKQYKHWTAFPHRDSLWVAQHYAWVDNNATFPKEGINYIHNLNDFLGRAVDTAANFKRMYKSYFGYLDPLMRPDKARDRYYDRYTDKQLRILKSKVDYGNRFRNPYTFEHN</sequence>
<accession>W3XMA2</accession>
<evidence type="ECO:0000259" key="6">
    <source>
        <dbReference type="PROSITE" id="PS51387"/>
    </source>
</evidence>
<dbReference type="Gene3D" id="3.40.462.20">
    <property type="match status" value="1"/>
</dbReference>
<protein>
    <recommendedName>
        <fullName evidence="6">FAD-binding PCMH-type domain-containing protein</fullName>
    </recommendedName>
</protein>
<dbReference type="RefSeq" id="XP_007827773.1">
    <property type="nucleotide sequence ID" value="XM_007829582.1"/>
</dbReference>
<dbReference type="KEGG" id="pfy:PFICI_01001"/>
<dbReference type="Gene3D" id="3.30.465.10">
    <property type="match status" value="1"/>
</dbReference>
<dbReference type="Proteomes" id="UP000030651">
    <property type="component" value="Unassembled WGS sequence"/>
</dbReference>
<dbReference type="STRING" id="1229662.W3XMA2"/>
<keyword evidence="5" id="KW-0732">Signal</keyword>
<dbReference type="AlphaFoldDB" id="W3XMA2"/>
<dbReference type="PANTHER" id="PTHR42973">
    <property type="entry name" value="BINDING OXIDOREDUCTASE, PUTATIVE (AFU_ORTHOLOGUE AFUA_1G17690)-RELATED"/>
    <property type="match status" value="1"/>
</dbReference>
<dbReference type="OrthoDB" id="407275at2759"/>
<dbReference type="Pfam" id="PF01565">
    <property type="entry name" value="FAD_binding_4"/>
    <property type="match status" value="1"/>
</dbReference>
<keyword evidence="4" id="KW-0560">Oxidoreductase</keyword>
<proteinExistence type="inferred from homology"/>
<name>W3XMA2_PESFW</name>
<evidence type="ECO:0000256" key="5">
    <source>
        <dbReference type="SAM" id="SignalP"/>
    </source>
</evidence>
<keyword evidence="3" id="KW-0274">FAD</keyword>
<organism evidence="7 8">
    <name type="scientific">Pestalotiopsis fici (strain W106-1 / CGMCC3.15140)</name>
    <dbReference type="NCBI Taxonomy" id="1229662"/>
    <lineage>
        <taxon>Eukaryota</taxon>
        <taxon>Fungi</taxon>
        <taxon>Dikarya</taxon>
        <taxon>Ascomycota</taxon>
        <taxon>Pezizomycotina</taxon>
        <taxon>Sordariomycetes</taxon>
        <taxon>Xylariomycetidae</taxon>
        <taxon>Amphisphaeriales</taxon>
        <taxon>Sporocadaceae</taxon>
        <taxon>Pestalotiopsis</taxon>
    </lineage>
</organism>
<evidence type="ECO:0000256" key="3">
    <source>
        <dbReference type="ARBA" id="ARBA00022827"/>
    </source>
</evidence>
<evidence type="ECO:0000256" key="4">
    <source>
        <dbReference type="ARBA" id="ARBA00023002"/>
    </source>
</evidence>
<evidence type="ECO:0000256" key="2">
    <source>
        <dbReference type="ARBA" id="ARBA00022630"/>
    </source>
</evidence>
<dbReference type="InterPro" id="IPR016166">
    <property type="entry name" value="FAD-bd_PCMH"/>
</dbReference>
<dbReference type="GO" id="GO:0016491">
    <property type="term" value="F:oxidoreductase activity"/>
    <property type="evidence" value="ECO:0007669"/>
    <property type="project" value="UniProtKB-KW"/>
</dbReference>
<evidence type="ECO:0000313" key="8">
    <source>
        <dbReference type="Proteomes" id="UP000030651"/>
    </source>
</evidence>
<dbReference type="PANTHER" id="PTHR42973:SF15">
    <property type="entry name" value="FAD-BINDING PCMH-TYPE DOMAIN-CONTAINING PROTEIN"/>
    <property type="match status" value="1"/>
</dbReference>
<feature type="signal peptide" evidence="5">
    <location>
        <begin position="1"/>
        <end position="25"/>
    </location>
</feature>
<reference evidence="8" key="1">
    <citation type="journal article" date="2015" name="BMC Genomics">
        <title>Genomic and transcriptomic analysis of the endophytic fungus Pestalotiopsis fici reveals its lifestyle and high potential for synthesis of natural products.</title>
        <authorList>
            <person name="Wang X."/>
            <person name="Zhang X."/>
            <person name="Liu L."/>
            <person name="Xiang M."/>
            <person name="Wang W."/>
            <person name="Sun X."/>
            <person name="Che Y."/>
            <person name="Guo L."/>
            <person name="Liu G."/>
            <person name="Guo L."/>
            <person name="Wang C."/>
            <person name="Yin W.B."/>
            <person name="Stadler M."/>
            <person name="Zhang X."/>
            <person name="Liu X."/>
        </authorList>
    </citation>
    <scope>NUCLEOTIDE SEQUENCE [LARGE SCALE GENOMIC DNA]</scope>
    <source>
        <strain evidence="8">W106-1 / CGMCC3.15140</strain>
    </source>
</reference>
<dbReference type="InterPro" id="IPR036318">
    <property type="entry name" value="FAD-bd_PCMH-like_sf"/>
</dbReference>